<dbReference type="Gene3D" id="3.40.50.360">
    <property type="match status" value="1"/>
</dbReference>
<dbReference type="RefSeq" id="WP_043255602.1">
    <property type="nucleotide sequence ID" value="NZ_HG322950.1"/>
</dbReference>
<dbReference type="HOGENOM" id="CLU_055322_4_2_6"/>
<organism evidence="4 5">
    <name type="scientific">Pseudomonas knackmussii (strain DSM 6978 / CCUG 54928 / LMG 23759 / B13)</name>
    <dbReference type="NCBI Taxonomy" id="1301098"/>
    <lineage>
        <taxon>Bacteria</taxon>
        <taxon>Pseudomonadati</taxon>
        <taxon>Pseudomonadota</taxon>
        <taxon>Gammaproteobacteria</taxon>
        <taxon>Pseudomonadales</taxon>
        <taxon>Pseudomonadaceae</taxon>
        <taxon>Pseudomonas</taxon>
    </lineage>
</organism>
<dbReference type="EMBL" id="HG322950">
    <property type="protein sequence ID" value="CDF86466.1"/>
    <property type="molecule type" value="Genomic_DNA"/>
</dbReference>
<dbReference type="PANTHER" id="PTHR30543:SF21">
    <property type="entry name" value="NAD(P)H-DEPENDENT FMN REDUCTASE LOT6"/>
    <property type="match status" value="1"/>
</dbReference>
<dbReference type="AlphaFoldDB" id="A0A024HNL5"/>
<name>A0A024HNL5_PSEKB</name>
<dbReference type="InterPro" id="IPR029039">
    <property type="entry name" value="Flavoprotein-like_sf"/>
</dbReference>
<evidence type="ECO:0000256" key="1">
    <source>
        <dbReference type="ARBA" id="ARBA00001917"/>
    </source>
</evidence>
<dbReference type="PATRIC" id="fig|1301098.3.peg.5127"/>
<proteinExistence type="predicted"/>
<dbReference type="PANTHER" id="PTHR30543">
    <property type="entry name" value="CHROMATE REDUCTASE"/>
    <property type="match status" value="1"/>
</dbReference>
<reference evidence="4 5" key="2">
    <citation type="submission" date="2014-05" db="EMBL/GenBank/DDBJ databases">
        <title>Genome sequence of the 3-chlorobenzoate degrading bacterium Pseudomonas knackmussii B13 shows multiple evidence for horizontal gene transfer.</title>
        <authorList>
            <person name="Miyazaki R."/>
            <person name="Bertelli C."/>
            <person name="Falquet L."/>
            <person name="Robinson-Rechavi M."/>
            <person name="Gharib W."/>
            <person name="Roy S."/>
            <person name="Van der Meer J.R."/>
        </authorList>
    </citation>
    <scope>NUCLEOTIDE SEQUENCE [LARGE SCALE GENOMIC DNA]</scope>
    <source>
        <strain evidence="4 5">B13</strain>
    </source>
</reference>
<dbReference type="GO" id="GO:0005829">
    <property type="term" value="C:cytosol"/>
    <property type="evidence" value="ECO:0007669"/>
    <property type="project" value="TreeGrafter"/>
</dbReference>
<dbReference type="InterPro" id="IPR005025">
    <property type="entry name" value="FMN_Rdtase-like_dom"/>
</dbReference>
<keyword evidence="2" id="KW-0288">FMN</keyword>
<evidence type="ECO:0000259" key="3">
    <source>
        <dbReference type="Pfam" id="PF03358"/>
    </source>
</evidence>
<comment type="cofactor">
    <cofactor evidence="1">
        <name>FMN</name>
        <dbReference type="ChEBI" id="CHEBI:58210"/>
    </cofactor>
</comment>
<keyword evidence="5" id="KW-1185">Reference proteome</keyword>
<gene>
    <name evidence="4" type="ORF">PKB_5153</name>
</gene>
<dbReference type="OrthoDB" id="9812295at2"/>
<evidence type="ECO:0000313" key="5">
    <source>
        <dbReference type="Proteomes" id="UP000025241"/>
    </source>
</evidence>
<dbReference type="InterPro" id="IPR050712">
    <property type="entry name" value="NAD(P)H-dep_reductase"/>
</dbReference>
<evidence type="ECO:0000313" key="4">
    <source>
        <dbReference type="EMBL" id="CDF86466.1"/>
    </source>
</evidence>
<reference evidence="4 5" key="1">
    <citation type="submission" date="2013-03" db="EMBL/GenBank/DDBJ databases">
        <authorList>
            <person name="Linke B."/>
        </authorList>
    </citation>
    <scope>NUCLEOTIDE SEQUENCE [LARGE SCALE GENOMIC DNA]</scope>
    <source>
        <strain evidence="4 5">B13</strain>
    </source>
</reference>
<dbReference type="Proteomes" id="UP000025241">
    <property type="component" value="Chromosome I"/>
</dbReference>
<dbReference type="GO" id="GO:0016655">
    <property type="term" value="F:oxidoreductase activity, acting on NAD(P)H, quinone or similar compound as acceptor"/>
    <property type="evidence" value="ECO:0007669"/>
    <property type="project" value="UniProtKB-ARBA"/>
</dbReference>
<dbReference type="GO" id="GO:0010181">
    <property type="term" value="F:FMN binding"/>
    <property type="evidence" value="ECO:0007669"/>
    <property type="project" value="TreeGrafter"/>
</dbReference>
<evidence type="ECO:0000256" key="2">
    <source>
        <dbReference type="ARBA" id="ARBA00022643"/>
    </source>
</evidence>
<sequence>MSKVFDVAVVVGSLRKQSLNRKVALALAALAPPSLKLEIVEIGDLPLYSEDIDGDNPPAAYTAFRERIRRADALLFVTPEYNRSVPAPMKNAIDVGSRPYGKSAWGGKPGAVVSASPGAIGGFGANHHLRQSLVFLDVPCMQQPETYLGGAGSFFDDAGQPNDQVKPFLQTIINSYAAWVEKIAGA</sequence>
<dbReference type="STRING" id="1301098.PKB_5153"/>
<dbReference type="Pfam" id="PF03358">
    <property type="entry name" value="FMN_red"/>
    <property type="match status" value="1"/>
</dbReference>
<accession>A0A024HNL5</accession>
<feature type="domain" description="NADPH-dependent FMN reductase-like" evidence="3">
    <location>
        <begin position="7"/>
        <end position="149"/>
    </location>
</feature>
<dbReference type="eggNOG" id="COG0431">
    <property type="taxonomic scope" value="Bacteria"/>
</dbReference>
<protein>
    <submittedName>
        <fullName evidence="4">NADPH-dependent FMN reductase</fullName>
    </submittedName>
</protein>
<dbReference type="KEGG" id="pkc:PKB_5153"/>
<keyword evidence="2" id="KW-0285">Flavoprotein</keyword>
<dbReference type="SUPFAM" id="SSF52218">
    <property type="entry name" value="Flavoproteins"/>
    <property type="match status" value="1"/>
</dbReference>